<evidence type="ECO:0000256" key="2">
    <source>
        <dbReference type="ARBA" id="ARBA00011068"/>
    </source>
</evidence>
<dbReference type="EMBL" id="LN609528">
    <property type="protein sequence ID" value="CEF63006.1"/>
    <property type="molecule type" value="Genomic_DNA"/>
</dbReference>
<dbReference type="CTD" id="36375371"/>
<reference evidence="10" key="3">
    <citation type="submission" date="2020-12" db="UniProtKB">
        <authorList>
            <consortium name="WormBaseParasite"/>
        </authorList>
    </citation>
    <scope>IDENTIFICATION</scope>
</reference>
<feature type="compositionally biased region" description="Acidic residues" evidence="7">
    <location>
        <begin position="1"/>
        <end position="15"/>
    </location>
</feature>
<evidence type="ECO:0000256" key="1">
    <source>
        <dbReference type="ARBA" id="ARBA00004240"/>
    </source>
</evidence>
<dbReference type="RefSeq" id="XP_024502208.1">
    <property type="nucleotide sequence ID" value="XM_024648206.1"/>
</dbReference>
<sequence>MKQWDENDEDGDLDEDQKLNNGNPISFDEMKKNAKDEEDLLKMSKKNQNVMMFVMVKDLKNSITTKSFTEKITQIWQNNLHNNHINANVYVIEDNRAIFLFDEGSQSFEARNFLLQQKECYEVVLEGKISKGLAYEKSEL</sequence>
<dbReference type="OMA" id="SQAWTAK"/>
<dbReference type="GO" id="GO:0005783">
    <property type="term" value="C:endoplasmic reticulum"/>
    <property type="evidence" value="ECO:0007669"/>
    <property type="project" value="UniProtKB-SubCell"/>
</dbReference>
<reference evidence="8" key="1">
    <citation type="submission" date="2014-09" db="EMBL/GenBank/DDBJ databases">
        <authorList>
            <person name="Aslett A.Martin."/>
        </authorList>
    </citation>
    <scope>NUCLEOTIDE SEQUENCE</scope>
    <source>
        <strain evidence="8">ED321 Heterogonic</strain>
    </source>
</reference>
<dbReference type="InterPro" id="IPR019330">
    <property type="entry name" value="MESD"/>
</dbReference>
<evidence type="ECO:0000313" key="9">
    <source>
        <dbReference type="Proteomes" id="UP000035682"/>
    </source>
</evidence>
<dbReference type="AlphaFoldDB" id="A0A090L001"/>
<evidence type="ECO:0000313" key="8">
    <source>
        <dbReference type="EMBL" id="CEF63006.1"/>
    </source>
</evidence>
<dbReference type="GO" id="GO:0016055">
    <property type="term" value="P:Wnt signaling pathway"/>
    <property type="evidence" value="ECO:0007669"/>
    <property type="project" value="UniProtKB-KW"/>
</dbReference>
<feature type="region of interest" description="Disordered" evidence="7">
    <location>
        <begin position="1"/>
        <end position="31"/>
    </location>
</feature>
<evidence type="ECO:0000256" key="3">
    <source>
        <dbReference type="ARBA" id="ARBA00022687"/>
    </source>
</evidence>
<accession>A0A090L001</accession>
<evidence type="ECO:0000313" key="11">
    <source>
        <dbReference type="WormBase" id="SRAE_1000127200"/>
    </source>
</evidence>
<comment type="subcellular location">
    <subcellularLocation>
        <location evidence="1">Endoplasmic reticulum</location>
    </subcellularLocation>
</comment>
<dbReference type="GeneID" id="36375371"/>
<dbReference type="GO" id="GO:0006457">
    <property type="term" value="P:protein folding"/>
    <property type="evidence" value="ECO:0007669"/>
    <property type="project" value="InterPro"/>
</dbReference>
<keyword evidence="5" id="KW-0256">Endoplasmic reticulum</keyword>
<reference evidence="9" key="2">
    <citation type="submission" date="2014-09" db="EMBL/GenBank/DDBJ databases">
        <authorList>
            <person name="Martin A.A."/>
        </authorList>
    </citation>
    <scope>NUCLEOTIDE SEQUENCE</scope>
    <source>
        <strain evidence="9">ED321</strain>
    </source>
</reference>
<gene>
    <name evidence="8 10 11" type="ORF">SRAE_1000127200</name>
</gene>
<evidence type="ECO:0000256" key="4">
    <source>
        <dbReference type="ARBA" id="ARBA00022729"/>
    </source>
</evidence>
<keyword evidence="6" id="KW-0143">Chaperone</keyword>
<evidence type="ECO:0000256" key="7">
    <source>
        <dbReference type="SAM" id="MobiDB-lite"/>
    </source>
</evidence>
<dbReference type="WBParaSite" id="SRAE_1000127200.1">
    <property type="protein sequence ID" value="SRAE_1000127200.1"/>
    <property type="gene ID" value="WBGene00257876"/>
</dbReference>
<organism evidence="8">
    <name type="scientific">Strongyloides ratti</name>
    <name type="common">Parasitic roundworm</name>
    <dbReference type="NCBI Taxonomy" id="34506"/>
    <lineage>
        <taxon>Eukaryota</taxon>
        <taxon>Metazoa</taxon>
        <taxon>Ecdysozoa</taxon>
        <taxon>Nematoda</taxon>
        <taxon>Chromadorea</taxon>
        <taxon>Rhabditida</taxon>
        <taxon>Tylenchina</taxon>
        <taxon>Panagrolaimomorpha</taxon>
        <taxon>Strongyloidoidea</taxon>
        <taxon>Strongyloididae</taxon>
        <taxon>Strongyloides</taxon>
    </lineage>
</organism>
<dbReference type="Gene3D" id="3.30.70.260">
    <property type="match status" value="1"/>
</dbReference>
<protein>
    <submittedName>
        <fullName evidence="8 10">LDLR chaperone MESD</fullName>
    </submittedName>
</protein>
<dbReference type="Proteomes" id="UP000035682">
    <property type="component" value="Unplaced"/>
</dbReference>
<proteinExistence type="inferred from homology"/>
<keyword evidence="4" id="KW-0732">Signal</keyword>
<dbReference type="Pfam" id="PF10185">
    <property type="entry name" value="Mesd"/>
    <property type="match status" value="1"/>
</dbReference>
<keyword evidence="9" id="KW-1185">Reference proteome</keyword>
<evidence type="ECO:0000256" key="5">
    <source>
        <dbReference type="ARBA" id="ARBA00022824"/>
    </source>
</evidence>
<dbReference type="PANTHER" id="PTHR17600:SF2">
    <property type="entry name" value="LRP CHAPERONE MESD"/>
    <property type="match status" value="1"/>
</dbReference>
<evidence type="ECO:0000256" key="6">
    <source>
        <dbReference type="ARBA" id="ARBA00023186"/>
    </source>
</evidence>
<dbReference type="WormBase" id="SRAE_1000127200">
    <property type="protein sequence ID" value="SRP10975"/>
    <property type="gene ID" value="WBGene00257876"/>
</dbReference>
<name>A0A090L001_STRRB</name>
<dbReference type="PANTHER" id="PTHR17600">
    <property type="entry name" value="MESODERM DEVELOPMENT CANDIDATE 2"/>
    <property type="match status" value="1"/>
</dbReference>
<evidence type="ECO:0000313" key="10">
    <source>
        <dbReference type="WBParaSite" id="SRAE_1000127200.1"/>
    </source>
</evidence>
<dbReference type="GO" id="GO:0042802">
    <property type="term" value="F:identical protein binding"/>
    <property type="evidence" value="ECO:0007669"/>
    <property type="project" value="EnsemblMetazoa"/>
</dbReference>
<dbReference type="OrthoDB" id="75833at2759"/>
<keyword evidence="3" id="KW-0879">Wnt signaling pathway</keyword>
<comment type="similarity">
    <text evidence="2">Belongs to the MESD family.</text>
</comment>